<dbReference type="RefSeq" id="WP_156635717.1">
    <property type="nucleotide sequence ID" value="NZ_CACRTL010000029.1"/>
</dbReference>
<sequence length="124" mass="14304">MTIDAIAYIQDELEKLGINYEFGMYTSHPVKYPYFVGEYSEVGEANEDGMDETTFIITGTTRGSLLELEEEKEKIRKHFKEHLAILGNSNGIAIYYSNAFTVPTDNDEIRRIQINLTIKEWKVE</sequence>
<evidence type="ECO:0000313" key="1">
    <source>
        <dbReference type="EMBL" id="VYU11749.1"/>
    </source>
</evidence>
<gene>
    <name evidence="1" type="ORF">CRLFYP8_02991</name>
</gene>
<accession>A0A6N3C9U6</accession>
<name>A0A6N3C9U6_9FIRM</name>
<dbReference type="AlphaFoldDB" id="A0A6N3C9U6"/>
<reference evidence="1" key="1">
    <citation type="submission" date="2019-11" db="EMBL/GenBank/DDBJ databases">
        <authorList>
            <person name="Feng L."/>
        </authorList>
    </citation>
    <scope>NUCLEOTIDE SEQUENCE</scope>
    <source>
        <strain evidence="1">CramosumLFYP8</strain>
    </source>
</reference>
<evidence type="ECO:0008006" key="2">
    <source>
        <dbReference type="Google" id="ProtNLM"/>
    </source>
</evidence>
<organism evidence="1">
    <name type="scientific">Thomasclavelia ramosa</name>
    <dbReference type="NCBI Taxonomy" id="1547"/>
    <lineage>
        <taxon>Bacteria</taxon>
        <taxon>Bacillati</taxon>
        <taxon>Bacillota</taxon>
        <taxon>Erysipelotrichia</taxon>
        <taxon>Erysipelotrichales</taxon>
        <taxon>Coprobacillaceae</taxon>
        <taxon>Thomasclavelia</taxon>
    </lineage>
</organism>
<protein>
    <recommendedName>
        <fullName evidence="2">DUF3168 domain-containing protein</fullName>
    </recommendedName>
</protein>
<dbReference type="EMBL" id="CACRTL010000029">
    <property type="protein sequence ID" value="VYU11749.1"/>
    <property type="molecule type" value="Genomic_DNA"/>
</dbReference>
<proteinExistence type="predicted"/>